<dbReference type="Proteomes" id="UP001206639">
    <property type="component" value="Unassembled WGS sequence"/>
</dbReference>
<evidence type="ECO:0000256" key="2">
    <source>
        <dbReference type="ARBA" id="ARBA00023002"/>
    </source>
</evidence>
<organism evidence="6 7">
    <name type="scientific">Mycobacterium deserti</name>
    <dbReference type="NCBI Taxonomy" id="2978347"/>
    <lineage>
        <taxon>Bacteria</taxon>
        <taxon>Bacillati</taxon>
        <taxon>Actinomycetota</taxon>
        <taxon>Actinomycetes</taxon>
        <taxon>Mycobacteriales</taxon>
        <taxon>Mycobacteriaceae</taxon>
        <taxon>Mycobacterium</taxon>
    </lineage>
</organism>
<keyword evidence="4" id="KW-0443">Lipid metabolism</keyword>
<keyword evidence="3" id="KW-0520">NAD</keyword>
<evidence type="ECO:0000313" key="7">
    <source>
        <dbReference type="Proteomes" id="UP001206639"/>
    </source>
</evidence>
<dbReference type="InterPro" id="IPR020904">
    <property type="entry name" value="Sc_DH/Rdtase_CS"/>
</dbReference>
<dbReference type="SUPFAM" id="SSF51735">
    <property type="entry name" value="NAD(P)-binding Rossmann-fold domains"/>
    <property type="match status" value="1"/>
</dbReference>
<evidence type="ECO:0000256" key="4">
    <source>
        <dbReference type="ARBA" id="ARBA00023098"/>
    </source>
</evidence>
<dbReference type="Gene3D" id="3.40.50.720">
    <property type="entry name" value="NAD(P)-binding Rossmann-like Domain"/>
    <property type="match status" value="1"/>
</dbReference>
<keyword evidence="5" id="KW-0753">Steroid metabolism</keyword>
<dbReference type="InterPro" id="IPR002347">
    <property type="entry name" value="SDR_fam"/>
</dbReference>
<sequence>MSEMTSARRPLRMADKVVVITGSGSGLGRESALLFSAEGATIFTSDKVPGRAQTVAKEVEAAGGNATGIDADVRNEADMKALVDTAIDTYGRIDVMWANAGVPEPGFGMKSFADSELDDWHDILAVNLTGIYLAWKYAARWMIPNGGGTLLATTSAAAFNAYPGFPMYTASKAGANGLVRAAALELGRFGIRANGLAPTHGMSVNFAMPPESEVLGKSYEEMMPWDPDQRAMPLRLNRPPVIRDNANLALFLASDESAYMSGQVIQSADGGNFARTSIIFPTDLGQGDDITAGAIPDEIRDQIDR</sequence>
<comment type="similarity">
    <text evidence="1">Belongs to the short-chain dehydrogenases/reductases (SDR) family.</text>
</comment>
<protein>
    <submittedName>
        <fullName evidence="6">SDR family oxidoreductase</fullName>
    </submittedName>
</protein>
<dbReference type="EMBL" id="JAODWD010000001">
    <property type="protein sequence ID" value="MCT7657181.1"/>
    <property type="molecule type" value="Genomic_DNA"/>
</dbReference>
<dbReference type="PRINTS" id="PR00081">
    <property type="entry name" value="GDHRDH"/>
</dbReference>
<dbReference type="Pfam" id="PF00106">
    <property type="entry name" value="adh_short"/>
    <property type="match status" value="1"/>
</dbReference>
<accession>A0ABT2M848</accession>
<comment type="caution">
    <text evidence="6">The sequence shown here is derived from an EMBL/GenBank/DDBJ whole genome shotgun (WGS) entry which is preliminary data.</text>
</comment>
<gene>
    <name evidence="6" type="ORF">N4S67_01945</name>
</gene>
<dbReference type="PANTHER" id="PTHR43180:SF28">
    <property type="entry name" value="NAD(P)-BINDING ROSSMANN-FOLD SUPERFAMILY PROTEIN"/>
    <property type="match status" value="1"/>
</dbReference>
<name>A0ABT2M848_9MYCO</name>
<proteinExistence type="inferred from homology"/>
<evidence type="ECO:0000256" key="5">
    <source>
        <dbReference type="ARBA" id="ARBA00023221"/>
    </source>
</evidence>
<dbReference type="InterPro" id="IPR036291">
    <property type="entry name" value="NAD(P)-bd_dom_sf"/>
</dbReference>
<keyword evidence="2" id="KW-0560">Oxidoreductase</keyword>
<dbReference type="PANTHER" id="PTHR43180">
    <property type="entry name" value="3-OXOACYL-(ACYL-CARRIER-PROTEIN) REDUCTASE (AFU_ORTHOLOGUE AFUA_6G11210)"/>
    <property type="match status" value="1"/>
</dbReference>
<evidence type="ECO:0000313" key="6">
    <source>
        <dbReference type="EMBL" id="MCT7657181.1"/>
    </source>
</evidence>
<keyword evidence="7" id="KW-1185">Reference proteome</keyword>
<dbReference type="PROSITE" id="PS00061">
    <property type="entry name" value="ADH_SHORT"/>
    <property type="match status" value="1"/>
</dbReference>
<dbReference type="CDD" id="cd05233">
    <property type="entry name" value="SDR_c"/>
    <property type="match status" value="1"/>
</dbReference>
<evidence type="ECO:0000256" key="3">
    <source>
        <dbReference type="ARBA" id="ARBA00023027"/>
    </source>
</evidence>
<reference evidence="7" key="1">
    <citation type="submission" date="2023-07" db="EMBL/GenBank/DDBJ databases">
        <authorList>
            <person name="Deng Y."/>
            <person name="Zhang Y.-Q."/>
        </authorList>
    </citation>
    <scope>NUCLEOTIDE SEQUENCE [LARGE SCALE GENOMIC DNA]</scope>
    <source>
        <strain evidence="7">CPCC 205710</strain>
    </source>
</reference>
<evidence type="ECO:0000256" key="1">
    <source>
        <dbReference type="ARBA" id="ARBA00006484"/>
    </source>
</evidence>